<dbReference type="Proteomes" id="UP000005317">
    <property type="component" value="Unassembled WGS sequence"/>
</dbReference>
<keyword evidence="3" id="KW-0902">Two-component regulatory system</keyword>
<dbReference type="Pfam" id="PF02518">
    <property type="entry name" value="HATPase_c"/>
    <property type="match status" value="1"/>
</dbReference>
<evidence type="ECO:0000313" key="7">
    <source>
        <dbReference type="Proteomes" id="UP000005317"/>
    </source>
</evidence>
<accession>A0A656HN13</accession>
<keyword evidence="2 6" id="KW-0418">Kinase</keyword>
<dbReference type="GO" id="GO:0000155">
    <property type="term" value="F:phosphorelay sensor kinase activity"/>
    <property type="evidence" value="ECO:0007669"/>
    <property type="project" value="InterPro"/>
</dbReference>
<dbReference type="OrthoDB" id="9797605at2"/>
<keyword evidence="1" id="KW-0808">Transferase</keyword>
<dbReference type="InterPro" id="IPR011712">
    <property type="entry name" value="Sig_transdc_His_kin_sub3_dim/P"/>
</dbReference>
<dbReference type="EMBL" id="JH651384">
    <property type="protein sequence ID" value="EIJ36916.1"/>
    <property type="molecule type" value="Genomic_DNA"/>
</dbReference>
<evidence type="ECO:0000256" key="4">
    <source>
        <dbReference type="SAM" id="Phobius"/>
    </source>
</evidence>
<gene>
    <name evidence="6" type="ORF">Thini_4438</name>
</gene>
<dbReference type="InterPro" id="IPR050482">
    <property type="entry name" value="Sensor_HK_TwoCompSys"/>
</dbReference>
<feature type="transmembrane region" description="Helical" evidence="4">
    <location>
        <begin position="278"/>
        <end position="295"/>
    </location>
</feature>
<keyword evidence="4" id="KW-0472">Membrane</keyword>
<feature type="domain" description="Histidine kinase/HSP90-like ATPase" evidence="5">
    <location>
        <begin position="526"/>
        <end position="621"/>
    </location>
</feature>
<dbReference type="CDD" id="cd16917">
    <property type="entry name" value="HATPase_UhpB-NarQ-NarX-like"/>
    <property type="match status" value="1"/>
</dbReference>
<keyword evidence="4" id="KW-0812">Transmembrane</keyword>
<dbReference type="InterPro" id="IPR003594">
    <property type="entry name" value="HATPase_dom"/>
</dbReference>
<proteinExistence type="predicted"/>
<dbReference type="PANTHER" id="PTHR24421:SF58">
    <property type="entry name" value="SIGNAL TRANSDUCTION HISTIDINE-PROTEIN KINASE_PHOSPHATASE UHPB"/>
    <property type="match status" value="1"/>
</dbReference>
<organism evidence="6 7">
    <name type="scientific">Thiothrix nivea (strain ATCC 35100 / DSM 5205 / JP2)</name>
    <dbReference type="NCBI Taxonomy" id="870187"/>
    <lineage>
        <taxon>Bacteria</taxon>
        <taxon>Pseudomonadati</taxon>
        <taxon>Pseudomonadota</taxon>
        <taxon>Gammaproteobacteria</taxon>
        <taxon>Thiotrichales</taxon>
        <taxon>Thiotrichaceae</taxon>
        <taxon>Thiothrix</taxon>
    </lineage>
</organism>
<dbReference type="SMART" id="SM00387">
    <property type="entry name" value="HATPase_c"/>
    <property type="match status" value="1"/>
</dbReference>
<keyword evidence="4" id="KW-1133">Transmembrane helix</keyword>
<feature type="transmembrane region" description="Helical" evidence="4">
    <location>
        <begin position="245"/>
        <end position="266"/>
    </location>
</feature>
<dbReference type="GO" id="GO:0016020">
    <property type="term" value="C:membrane"/>
    <property type="evidence" value="ECO:0007669"/>
    <property type="project" value="InterPro"/>
</dbReference>
<dbReference type="PANTHER" id="PTHR24421">
    <property type="entry name" value="NITRATE/NITRITE SENSOR PROTEIN NARX-RELATED"/>
    <property type="match status" value="1"/>
</dbReference>
<protein>
    <submittedName>
        <fullName evidence="6">Putative signal transduction histidine kinase</fullName>
    </submittedName>
</protein>
<feature type="transmembrane region" description="Helical" evidence="4">
    <location>
        <begin position="189"/>
        <end position="209"/>
    </location>
</feature>
<dbReference type="GO" id="GO:0046983">
    <property type="term" value="F:protein dimerization activity"/>
    <property type="evidence" value="ECO:0007669"/>
    <property type="project" value="InterPro"/>
</dbReference>
<evidence type="ECO:0000256" key="2">
    <source>
        <dbReference type="ARBA" id="ARBA00022777"/>
    </source>
</evidence>
<evidence type="ECO:0000313" key="6">
    <source>
        <dbReference type="EMBL" id="EIJ36916.1"/>
    </source>
</evidence>
<dbReference type="Gene3D" id="3.30.565.10">
    <property type="entry name" value="Histidine kinase-like ATPase, C-terminal domain"/>
    <property type="match status" value="1"/>
</dbReference>
<evidence type="ECO:0000256" key="3">
    <source>
        <dbReference type="ARBA" id="ARBA00023012"/>
    </source>
</evidence>
<sequence>MSRAVFIWSGVLLCYVLLVSTFSYRFLFDAPSKDNFGSILDGVSVYSATKTPGNLPEKGWSRVYLPDRQLLNKQGLELWYRLDLDGLLRKYRDDRLAIYLPGVSGSAEFFINSLWIKSNKNTGFPVYRGRGKLSILILDKDIFLPENNKLYVHLSGSEGSLVYLDNVYVGAVDSLTSWYKKSELVRHHLILFVVILLTSFGLFVIFFWFLRKKDTYYLWFSLASFLWAVHNAYNSGLDGGEVALLWDIIAPLGFGWSVVFIVLFLCEVECSPNHRIRWKIISGAFLFSLPFFYLNPGWIWFYAYKIWFAFVTCIGLYAVLFLIDRYRENANQNTLLMLLTGISIILFGLHDLLVKDHYLDVSSPFLLHFSALLSVIVIIKILLGRFMDGIRMMENYNQELQSEVHLKRKAIESNYAKIQKLQNAKILSQERERIMRDLHDGIGGSLVAVLASLETSQIKPNDLKCEVQHILQDLRLVIDSMDNNNGDIATVLGMLRERLDKQLRYAKFVVKWRVTDLPGLQDFGPEKALSTMRIVQEAISNAIKHSGAKTLTVSTYILEDDGIKHAAVEIKDDGNGQLLPSSQGRGLKNMRKRAKQVGATLWVDNQVGQGVVVRLAFPVNGACP</sequence>
<name>A0A656HN13_THINJ</name>
<dbReference type="SUPFAM" id="SSF55874">
    <property type="entry name" value="ATPase domain of HSP90 chaperone/DNA topoisomerase II/histidine kinase"/>
    <property type="match status" value="1"/>
</dbReference>
<dbReference type="AlphaFoldDB" id="A0A656HN13"/>
<feature type="transmembrane region" description="Helical" evidence="4">
    <location>
        <begin position="335"/>
        <end position="353"/>
    </location>
</feature>
<dbReference type="InterPro" id="IPR036890">
    <property type="entry name" value="HATPase_C_sf"/>
</dbReference>
<feature type="transmembrane region" description="Helical" evidence="4">
    <location>
        <begin position="216"/>
        <end position="233"/>
    </location>
</feature>
<reference evidence="7" key="1">
    <citation type="journal article" date="2011" name="Stand. Genomic Sci.">
        <title>Genome sequence of the filamentous, gliding Thiothrix nivea neotype strain (JP2(T)).</title>
        <authorList>
            <person name="Lapidus A."/>
            <person name="Nolan M."/>
            <person name="Lucas S."/>
            <person name="Glavina Del Rio T."/>
            <person name="Tice H."/>
            <person name="Cheng J.F."/>
            <person name="Tapia R."/>
            <person name="Han C."/>
            <person name="Goodwin L."/>
            <person name="Pitluck S."/>
            <person name="Liolios K."/>
            <person name="Pagani I."/>
            <person name="Ivanova N."/>
            <person name="Huntemann M."/>
            <person name="Mavromatis K."/>
            <person name="Mikhailova N."/>
            <person name="Pati A."/>
            <person name="Chen A."/>
            <person name="Palaniappan K."/>
            <person name="Land M."/>
            <person name="Brambilla E.M."/>
            <person name="Rohde M."/>
            <person name="Abt B."/>
            <person name="Verbarg S."/>
            <person name="Goker M."/>
            <person name="Bristow J."/>
            <person name="Eisen J.A."/>
            <person name="Markowitz V."/>
            <person name="Hugenholtz P."/>
            <person name="Kyrpides N.C."/>
            <person name="Klenk H.P."/>
            <person name="Woyke T."/>
        </authorList>
    </citation>
    <scope>NUCLEOTIDE SEQUENCE [LARGE SCALE GENOMIC DNA]</scope>
    <source>
        <strain evidence="7">ATCC 35100 / DSM 5205 / JP2</strain>
    </source>
</reference>
<evidence type="ECO:0000256" key="1">
    <source>
        <dbReference type="ARBA" id="ARBA00022679"/>
    </source>
</evidence>
<dbReference type="Pfam" id="PF07730">
    <property type="entry name" value="HisKA_3"/>
    <property type="match status" value="1"/>
</dbReference>
<keyword evidence="7" id="KW-1185">Reference proteome</keyword>
<feature type="transmembrane region" description="Helical" evidence="4">
    <location>
        <begin position="365"/>
        <end position="383"/>
    </location>
</feature>
<feature type="transmembrane region" description="Helical" evidence="4">
    <location>
        <begin position="6"/>
        <end position="27"/>
    </location>
</feature>
<dbReference type="RefSeq" id="WP_002710780.1">
    <property type="nucleotide sequence ID" value="NZ_JH651384.1"/>
</dbReference>
<feature type="transmembrane region" description="Helical" evidence="4">
    <location>
        <begin position="301"/>
        <end position="323"/>
    </location>
</feature>
<dbReference type="Gene3D" id="1.20.5.1930">
    <property type="match status" value="1"/>
</dbReference>
<evidence type="ECO:0000259" key="5">
    <source>
        <dbReference type="SMART" id="SM00387"/>
    </source>
</evidence>